<dbReference type="InterPro" id="IPR037138">
    <property type="entry name" value="His_deacetylse_dom_sf"/>
</dbReference>
<dbReference type="EMBL" id="PQFF01000195">
    <property type="protein sequence ID" value="RHZ75983.1"/>
    <property type="molecule type" value="Genomic_DNA"/>
</dbReference>
<dbReference type="InterPro" id="IPR000286">
    <property type="entry name" value="HDACs"/>
</dbReference>
<dbReference type="STRING" id="1348612.A0A397ISQ3"/>
<comment type="catalytic activity">
    <reaction evidence="8">
        <text>N(6)-acetyl-L-lysyl-[histone] + H2O = L-lysyl-[histone] + acetate</text>
        <dbReference type="Rhea" id="RHEA:58196"/>
        <dbReference type="Rhea" id="RHEA-COMP:9845"/>
        <dbReference type="Rhea" id="RHEA-COMP:11338"/>
        <dbReference type="ChEBI" id="CHEBI:15377"/>
        <dbReference type="ChEBI" id="CHEBI:29969"/>
        <dbReference type="ChEBI" id="CHEBI:30089"/>
        <dbReference type="ChEBI" id="CHEBI:61930"/>
        <dbReference type="EC" id="3.5.1.98"/>
    </reaction>
</comment>
<dbReference type="SUPFAM" id="SSF52768">
    <property type="entry name" value="Arginase/deacetylase"/>
    <property type="match status" value="2"/>
</dbReference>
<feature type="binding site" evidence="10">
    <location>
        <position position="408"/>
    </location>
    <ligand>
        <name>substrate</name>
    </ligand>
</feature>
<dbReference type="PANTHER" id="PTHR10625:SF36">
    <property type="entry name" value="HISTONE DEACETYLASE 3"/>
    <property type="match status" value="1"/>
</dbReference>
<evidence type="ECO:0000256" key="4">
    <source>
        <dbReference type="ARBA" id="ARBA00022853"/>
    </source>
</evidence>
<reference evidence="13 14" key="1">
    <citation type="submission" date="2018-08" db="EMBL/GenBank/DDBJ databases">
        <title>Genome and evolution of the arbuscular mycorrhizal fungus Diversispora epigaea (formerly Glomus versiforme) and its bacterial endosymbionts.</title>
        <authorList>
            <person name="Sun X."/>
            <person name="Fei Z."/>
            <person name="Harrison M."/>
        </authorList>
    </citation>
    <scope>NUCLEOTIDE SEQUENCE [LARGE SCALE GENOMIC DNA]</scope>
    <source>
        <strain evidence="13 14">IT104</strain>
    </source>
</reference>
<keyword evidence="11" id="KW-0479">Metal-binding</keyword>
<keyword evidence="7 8" id="KW-0539">Nucleus</keyword>
<keyword evidence="6 8" id="KW-0804">Transcription</keyword>
<dbReference type="PRINTS" id="PR01270">
    <property type="entry name" value="HDASUPER"/>
</dbReference>
<keyword evidence="14" id="KW-1185">Reference proteome</keyword>
<keyword evidence="3 8" id="KW-0378">Hydrolase</keyword>
<evidence type="ECO:0000256" key="2">
    <source>
        <dbReference type="ARBA" id="ARBA00012111"/>
    </source>
</evidence>
<dbReference type="PIRSF" id="PIRSF037913">
    <property type="entry name" value="His_deacetylse_1"/>
    <property type="match status" value="1"/>
</dbReference>
<evidence type="ECO:0000256" key="6">
    <source>
        <dbReference type="ARBA" id="ARBA00023163"/>
    </source>
</evidence>
<evidence type="ECO:0000256" key="3">
    <source>
        <dbReference type="ARBA" id="ARBA00022801"/>
    </source>
</evidence>
<dbReference type="PRINTS" id="PR01271">
    <property type="entry name" value="HISDACETLASE"/>
</dbReference>
<evidence type="ECO:0000313" key="14">
    <source>
        <dbReference type="Proteomes" id="UP000266861"/>
    </source>
</evidence>
<evidence type="ECO:0000256" key="9">
    <source>
        <dbReference type="PIRSR" id="PIRSR037913-1"/>
    </source>
</evidence>
<gene>
    <name evidence="13" type="ORF">Glove_208g27</name>
</gene>
<feature type="binding site" evidence="10">
    <location>
        <position position="202"/>
    </location>
    <ligand>
        <name>substrate</name>
    </ligand>
</feature>
<dbReference type="AlphaFoldDB" id="A0A397ISQ3"/>
<dbReference type="InterPro" id="IPR003084">
    <property type="entry name" value="HDAC_I/II"/>
</dbReference>
<feature type="domain" description="Histone deacetylase" evidence="12">
    <location>
        <begin position="130"/>
        <end position="423"/>
    </location>
</feature>
<evidence type="ECO:0000259" key="12">
    <source>
        <dbReference type="Pfam" id="PF00850"/>
    </source>
</evidence>
<dbReference type="InterPro" id="IPR023696">
    <property type="entry name" value="Ureohydrolase_dom_sf"/>
</dbReference>
<dbReference type="GO" id="GO:0141221">
    <property type="term" value="F:histone deacetylase activity, hydrolytic mechanism"/>
    <property type="evidence" value="ECO:0007669"/>
    <property type="project" value="UniProtKB-EC"/>
</dbReference>
<dbReference type="Proteomes" id="UP000266861">
    <property type="component" value="Unassembled WGS sequence"/>
</dbReference>
<evidence type="ECO:0000256" key="10">
    <source>
        <dbReference type="PIRSR" id="PIRSR037913-2"/>
    </source>
</evidence>
<dbReference type="Pfam" id="PF00850">
    <property type="entry name" value="Hist_deacetyl"/>
    <property type="match status" value="1"/>
</dbReference>
<feature type="binding site" evidence="11">
    <location>
        <position position="281"/>
    </location>
    <ligand>
        <name>a divalent metal cation</name>
        <dbReference type="ChEBI" id="CHEBI:60240"/>
    </ligand>
</feature>
<accession>A0A397ISQ3</accession>
<keyword evidence="5 8" id="KW-0805">Transcription regulation</keyword>
<dbReference type="InterPro" id="IPR023801">
    <property type="entry name" value="His_deacetylse_dom"/>
</dbReference>
<feature type="binding site" evidence="11">
    <location>
        <position position="279"/>
    </location>
    <ligand>
        <name>a divalent metal cation</name>
        <dbReference type="ChEBI" id="CHEBI:60240"/>
    </ligand>
</feature>
<feature type="binding site" evidence="11">
    <location>
        <position position="369"/>
    </location>
    <ligand>
        <name>a divalent metal cation</name>
        <dbReference type="ChEBI" id="CHEBI:60240"/>
    </ligand>
</feature>
<dbReference type="GO" id="GO:0046872">
    <property type="term" value="F:metal ion binding"/>
    <property type="evidence" value="ECO:0007669"/>
    <property type="project" value="UniProtKB-KW"/>
</dbReference>
<dbReference type="EC" id="3.5.1.98" evidence="2 8"/>
<evidence type="ECO:0000256" key="7">
    <source>
        <dbReference type="ARBA" id="ARBA00023242"/>
    </source>
</evidence>
<dbReference type="Gene3D" id="3.40.800.20">
    <property type="entry name" value="Histone deacetylase domain"/>
    <property type="match status" value="2"/>
</dbReference>
<dbReference type="PANTHER" id="PTHR10625">
    <property type="entry name" value="HISTONE DEACETYLASE HDAC1-RELATED"/>
    <property type="match status" value="1"/>
</dbReference>
<feature type="active site" description="Proton acceptor" evidence="9">
    <location>
        <position position="244"/>
    </location>
</feature>
<organism evidence="13 14">
    <name type="scientific">Diversispora epigaea</name>
    <dbReference type="NCBI Taxonomy" id="1348612"/>
    <lineage>
        <taxon>Eukaryota</taxon>
        <taxon>Fungi</taxon>
        <taxon>Fungi incertae sedis</taxon>
        <taxon>Mucoromycota</taxon>
        <taxon>Glomeromycotina</taxon>
        <taxon>Glomeromycetes</taxon>
        <taxon>Diversisporales</taxon>
        <taxon>Diversisporaceae</taxon>
        <taxon>Diversispora</taxon>
    </lineage>
</organism>
<evidence type="ECO:0000256" key="1">
    <source>
        <dbReference type="ARBA" id="ARBA00004123"/>
    </source>
</evidence>
<comment type="caution">
    <text evidence="13">The sequence shown here is derived from an EMBL/GenBank/DDBJ whole genome shotgun (WGS) entry which is preliminary data.</text>
</comment>
<proteinExistence type="inferred from homology"/>
<comment type="similarity">
    <text evidence="8">Belongs to the histone deacetylase family. HD Type 1 subfamily.</text>
</comment>
<dbReference type="OrthoDB" id="1918432at2759"/>
<comment type="subcellular location">
    <subcellularLocation>
        <location evidence="1 8">Nucleus</location>
    </subcellularLocation>
</comment>
<feature type="binding site" evidence="10">
    <location>
        <position position="252"/>
    </location>
    <ligand>
        <name>substrate</name>
    </ligand>
</feature>
<dbReference type="GO" id="GO:0070210">
    <property type="term" value="C:Rpd3L-Expanded complex"/>
    <property type="evidence" value="ECO:0007669"/>
    <property type="project" value="TreeGrafter"/>
</dbReference>
<evidence type="ECO:0000256" key="11">
    <source>
        <dbReference type="PIRSR" id="PIRSR037913-3"/>
    </source>
</evidence>
<protein>
    <recommendedName>
        <fullName evidence="2 8">Histone deacetylase</fullName>
        <ecNumber evidence="2 8">3.5.1.98</ecNumber>
    </recommendedName>
</protein>
<evidence type="ECO:0000256" key="8">
    <source>
        <dbReference type="PIRNR" id="PIRNR037913"/>
    </source>
</evidence>
<keyword evidence="4 8" id="KW-0156">Chromatin regulator</keyword>
<name>A0A397ISQ3_9GLOM</name>
<sequence length="549" mass="62929">MYSPTFFNDSRSRVHRSHSSTFRIQPHSKRRVAYFHNKDVGSFHFGPQHPMKPERLTLTNDLVIGYRLHEKMDIFCPPGATDEELMEFHASAYIKFLKEVTPENAKQFSNDYFNKFNINEDCPIFSGPQHPMKPERLTLTNDLVIGYRLHEKMDIFCPPGATDEELMEFHASAYIKFLKEVTPENAKQFSNDYFNKFNINEDCPIFSGVYDYCKIYAGASVAAAERLASGVSDICVNWSGGLHHAKQFEASGFCFVNDIVLAIQHLLRYYPRVLYIDIDIHHGDGVQEAFYLTDRVMTVSFHKYDNGNYFPGTGDFDEIGTGTGKYFSLNVPLKDGMDDDSYILLFKDIITAVKDKYRPSVIVLQSGADSLGKDKLGGFNLSIKGHGECVRYVKNWNIPLLVLGGGGYTVKNVARCWAYETSILVDTEVSEELSPEITNFYGLFGPDYSLHPQLVNKVENQNTKSDLQKLTQQVLEHLKALEGAPSVQMQEIPTDIYGNLEKHDNELKDLREEKRADYRLRQRLIWHDNEYFDDENDHEKDQLIDEENG</sequence>
<evidence type="ECO:0000256" key="5">
    <source>
        <dbReference type="ARBA" id="ARBA00023015"/>
    </source>
</evidence>
<dbReference type="GO" id="GO:0040029">
    <property type="term" value="P:epigenetic regulation of gene expression"/>
    <property type="evidence" value="ECO:0007669"/>
    <property type="project" value="TreeGrafter"/>
</dbReference>
<evidence type="ECO:0000313" key="13">
    <source>
        <dbReference type="EMBL" id="RHZ75983.1"/>
    </source>
</evidence>